<feature type="region of interest" description="Disordered" evidence="1">
    <location>
        <begin position="1"/>
        <end position="68"/>
    </location>
</feature>
<protein>
    <submittedName>
        <fullName evidence="2">Uncharacterized protein</fullName>
    </submittedName>
</protein>
<evidence type="ECO:0000256" key="1">
    <source>
        <dbReference type="SAM" id="MobiDB-lite"/>
    </source>
</evidence>
<name>A0A9N7UQG8_PLEPL</name>
<evidence type="ECO:0000313" key="2">
    <source>
        <dbReference type="EMBL" id="CAB1434616.1"/>
    </source>
</evidence>
<keyword evidence="3" id="KW-1185">Reference proteome</keyword>
<accession>A0A9N7UQG8</accession>
<gene>
    <name evidence="2" type="ORF">PLEPLA_LOCUS22665</name>
</gene>
<proteinExistence type="predicted"/>
<evidence type="ECO:0000313" key="3">
    <source>
        <dbReference type="Proteomes" id="UP001153269"/>
    </source>
</evidence>
<dbReference type="EMBL" id="CADEAL010001680">
    <property type="protein sequence ID" value="CAB1434616.1"/>
    <property type="molecule type" value="Genomic_DNA"/>
</dbReference>
<dbReference type="AlphaFoldDB" id="A0A9N7UQG8"/>
<dbReference type="Proteomes" id="UP001153269">
    <property type="component" value="Unassembled WGS sequence"/>
</dbReference>
<feature type="compositionally biased region" description="Basic and acidic residues" evidence="1">
    <location>
        <begin position="1"/>
        <end position="14"/>
    </location>
</feature>
<comment type="caution">
    <text evidence="2">The sequence shown here is derived from an EMBL/GenBank/DDBJ whole genome shotgun (WGS) entry which is preliminary data.</text>
</comment>
<reference evidence="2" key="1">
    <citation type="submission" date="2020-03" db="EMBL/GenBank/DDBJ databases">
        <authorList>
            <person name="Weist P."/>
        </authorList>
    </citation>
    <scope>NUCLEOTIDE SEQUENCE</scope>
</reference>
<sequence>MLQGKEEVRKRVTETEGEEEAMSPPPDPTGGESTYPGSGAGRLPQGSGADEPQPPPRVRSPSSNTAAGCRAKAVALIKHSAPADPPQSVLGVGVTDIFHAPGPSRTQGDGYDLLAGRWSCRQTPADAGEID</sequence>
<organism evidence="2 3">
    <name type="scientific">Pleuronectes platessa</name>
    <name type="common">European plaice</name>
    <dbReference type="NCBI Taxonomy" id="8262"/>
    <lineage>
        <taxon>Eukaryota</taxon>
        <taxon>Metazoa</taxon>
        <taxon>Chordata</taxon>
        <taxon>Craniata</taxon>
        <taxon>Vertebrata</taxon>
        <taxon>Euteleostomi</taxon>
        <taxon>Actinopterygii</taxon>
        <taxon>Neopterygii</taxon>
        <taxon>Teleostei</taxon>
        <taxon>Neoteleostei</taxon>
        <taxon>Acanthomorphata</taxon>
        <taxon>Carangaria</taxon>
        <taxon>Pleuronectiformes</taxon>
        <taxon>Pleuronectoidei</taxon>
        <taxon>Pleuronectidae</taxon>
        <taxon>Pleuronectes</taxon>
    </lineage>
</organism>